<evidence type="ECO:0000313" key="3">
    <source>
        <dbReference type="EMBL" id="KAK6504307.1"/>
    </source>
</evidence>
<organism evidence="3 4">
    <name type="scientific">Arthrobotrys conoides</name>
    <dbReference type="NCBI Taxonomy" id="74498"/>
    <lineage>
        <taxon>Eukaryota</taxon>
        <taxon>Fungi</taxon>
        <taxon>Dikarya</taxon>
        <taxon>Ascomycota</taxon>
        <taxon>Pezizomycotina</taxon>
        <taxon>Orbiliomycetes</taxon>
        <taxon>Orbiliales</taxon>
        <taxon>Orbiliaceae</taxon>
        <taxon>Arthrobotrys</taxon>
    </lineage>
</organism>
<gene>
    <name evidence="3" type="ORF">TWF506_002511</name>
</gene>
<keyword evidence="2" id="KW-0732">Signal</keyword>
<feature type="signal peptide" evidence="2">
    <location>
        <begin position="1"/>
        <end position="21"/>
    </location>
</feature>
<evidence type="ECO:0000313" key="4">
    <source>
        <dbReference type="Proteomes" id="UP001307849"/>
    </source>
</evidence>
<evidence type="ECO:0008006" key="5">
    <source>
        <dbReference type="Google" id="ProtNLM"/>
    </source>
</evidence>
<feature type="chain" id="PRO_5042810853" description="Peptidase A1 domain-containing protein" evidence="2">
    <location>
        <begin position="22"/>
        <end position="501"/>
    </location>
</feature>
<comment type="caution">
    <text evidence="3">The sequence shown here is derived from an EMBL/GenBank/DDBJ whole genome shotgun (WGS) entry which is preliminary data.</text>
</comment>
<evidence type="ECO:0000256" key="1">
    <source>
        <dbReference type="SAM" id="Phobius"/>
    </source>
</evidence>
<keyword evidence="1" id="KW-1133">Transmembrane helix</keyword>
<dbReference type="Proteomes" id="UP001307849">
    <property type="component" value="Unassembled WGS sequence"/>
</dbReference>
<accession>A0AAN8N975</accession>
<keyword evidence="1" id="KW-0812">Transmembrane</keyword>
<proteinExistence type="predicted"/>
<protein>
    <recommendedName>
        <fullName evidence="5">Peptidase A1 domain-containing protein</fullName>
    </recommendedName>
</protein>
<keyword evidence="4" id="KW-1185">Reference proteome</keyword>
<dbReference type="AlphaFoldDB" id="A0AAN8N975"/>
<evidence type="ECO:0000256" key="2">
    <source>
        <dbReference type="SAM" id="SignalP"/>
    </source>
</evidence>
<dbReference type="EMBL" id="JAVHJM010000010">
    <property type="protein sequence ID" value="KAK6504307.1"/>
    <property type="molecule type" value="Genomic_DNA"/>
</dbReference>
<feature type="transmembrane region" description="Helical" evidence="1">
    <location>
        <begin position="393"/>
        <end position="417"/>
    </location>
</feature>
<sequence>MWSKNSMGYTTISVFWVLLWAVPGPLWTGSITPEVRTIRNENIEVRVPVPNYTEGSNPWWGTECGPATACDVLLGKSLDQGTFSYVVWKTKTGLLTNAILQASSRNSSAPKHQKLDNTGYSYLGRSYGVAASVGLVDLQAFNNGTGGNPVAMELVRSYSYFEDGYLSAVSCQTNFSSQLFFSKLGEVQSINGRFPVQIYRAGGSLPNGEWVGFPTAGILTNEYVSALAAVIGEDRYMYGFLAGDGYKQLNRVQCEVTFTPTRFNVSVDVDAKEVVVTPLPQQDYPAVDIDDSRALVNISFNGVSYLSQTCTTLYTSVLADAFKRNIQNVYESNQRDRPLPNDNIKGITQGVELLLDSFLGSIGAAQLIVASDIKVVSGNVTAVDAVQIGNTSVAVGLMGFVLVVFVVIFLEVGFLWCKFSRRLFSDRDFLDYKSAIVGVAKGAGYEEEAIVDWNGDEDDEKVGNIKVTAVGDDDTGLKLGDKLPLDSNLSSESLVVTVEGA</sequence>
<keyword evidence="1" id="KW-0472">Membrane</keyword>
<reference evidence="3 4" key="1">
    <citation type="submission" date="2019-10" db="EMBL/GenBank/DDBJ databases">
        <authorList>
            <person name="Palmer J.M."/>
        </authorList>
    </citation>
    <scope>NUCLEOTIDE SEQUENCE [LARGE SCALE GENOMIC DNA]</scope>
    <source>
        <strain evidence="3 4">TWF506</strain>
    </source>
</reference>
<name>A0AAN8N975_9PEZI</name>